<dbReference type="Pfam" id="PF10282">
    <property type="entry name" value="Lactonase"/>
    <property type="match status" value="1"/>
</dbReference>
<accession>A0A2J6PPW1</accession>
<dbReference type="InterPro" id="IPR015943">
    <property type="entry name" value="WD40/YVTN_repeat-like_dom_sf"/>
</dbReference>
<evidence type="ECO:0000313" key="2">
    <source>
        <dbReference type="EMBL" id="PMD16051.1"/>
    </source>
</evidence>
<dbReference type="InterPro" id="IPR019405">
    <property type="entry name" value="Lactonase_7-beta_prop"/>
</dbReference>
<feature type="chain" id="PRO_5014476230" evidence="1">
    <location>
        <begin position="34"/>
        <end position="387"/>
    </location>
</feature>
<protein>
    <submittedName>
        <fullName evidence="2">Putative isomerase YbhE</fullName>
    </submittedName>
</protein>
<reference evidence="2 3" key="1">
    <citation type="submission" date="2016-05" db="EMBL/GenBank/DDBJ databases">
        <title>A degradative enzymes factory behind the ericoid mycorrhizal symbiosis.</title>
        <authorList>
            <consortium name="DOE Joint Genome Institute"/>
            <person name="Martino E."/>
            <person name="Morin E."/>
            <person name="Grelet G."/>
            <person name="Kuo A."/>
            <person name="Kohler A."/>
            <person name="Daghino S."/>
            <person name="Barry K."/>
            <person name="Choi C."/>
            <person name="Cichocki N."/>
            <person name="Clum A."/>
            <person name="Copeland A."/>
            <person name="Hainaut M."/>
            <person name="Haridas S."/>
            <person name="Labutti K."/>
            <person name="Lindquist E."/>
            <person name="Lipzen A."/>
            <person name="Khouja H.-R."/>
            <person name="Murat C."/>
            <person name="Ohm R."/>
            <person name="Olson A."/>
            <person name="Spatafora J."/>
            <person name="Veneault-Fourrey C."/>
            <person name="Henrissat B."/>
            <person name="Grigoriev I."/>
            <person name="Martin F."/>
            <person name="Perotto S."/>
        </authorList>
    </citation>
    <scope>NUCLEOTIDE SEQUENCE [LARGE SCALE GENOMIC DNA]</scope>
    <source>
        <strain evidence="2 3">UAMH 7357</strain>
    </source>
</reference>
<feature type="signal peptide" evidence="1">
    <location>
        <begin position="1"/>
        <end position="33"/>
    </location>
</feature>
<dbReference type="GO" id="GO:0016853">
    <property type="term" value="F:isomerase activity"/>
    <property type="evidence" value="ECO:0007669"/>
    <property type="project" value="UniProtKB-KW"/>
</dbReference>
<dbReference type="OrthoDB" id="5340947at2759"/>
<dbReference type="InterPro" id="IPR051200">
    <property type="entry name" value="Host-pathogen_enzymatic-act"/>
</dbReference>
<dbReference type="PANTHER" id="PTHR47197">
    <property type="entry name" value="PROTEIN NIRF"/>
    <property type="match status" value="1"/>
</dbReference>
<keyword evidence="3" id="KW-1185">Reference proteome</keyword>
<evidence type="ECO:0000313" key="3">
    <source>
        <dbReference type="Proteomes" id="UP000235672"/>
    </source>
</evidence>
<keyword evidence="1" id="KW-0732">Signal</keyword>
<proteinExistence type="predicted"/>
<dbReference type="PANTHER" id="PTHR47197:SF3">
    <property type="entry name" value="DIHYDRO-HEME D1 DEHYDROGENASE"/>
    <property type="match status" value="1"/>
</dbReference>
<keyword evidence="2" id="KW-0413">Isomerase</keyword>
<dbReference type="InterPro" id="IPR011048">
    <property type="entry name" value="Haem_d1_sf"/>
</dbReference>
<dbReference type="SUPFAM" id="SSF51004">
    <property type="entry name" value="C-terminal (heme d1) domain of cytochrome cd1-nitrite reductase"/>
    <property type="match status" value="1"/>
</dbReference>
<organism evidence="2 3">
    <name type="scientific">Hyaloscypha hepaticicola</name>
    <dbReference type="NCBI Taxonomy" id="2082293"/>
    <lineage>
        <taxon>Eukaryota</taxon>
        <taxon>Fungi</taxon>
        <taxon>Dikarya</taxon>
        <taxon>Ascomycota</taxon>
        <taxon>Pezizomycotina</taxon>
        <taxon>Leotiomycetes</taxon>
        <taxon>Helotiales</taxon>
        <taxon>Hyaloscyphaceae</taxon>
        <taxon>Hyaloscypha</taxon>
    </lineage>
</organism>
<gene>
    <name evidence="2" type="ORF">NA56DRAFT_663311</name>
</gene>
<evidence type="ECO:0000256" key="1">
    <source>
        <dbReference type="SAM" id="SignalP"/>
    </source>
</evidence>
<sequence length="387" mass="40743">MAVATNISLLSDMFLSTPLFFTITTCATIVAAASPPACQSIAPPQQTINIQTSNVTLNYTPFGIVYARKDILFVGAGHNVALLNTSTFPPSLINTLPTPFGTEPFAVNGLAISRDKRILYLSSGPGAIVVDVEKAIAGGAGSIVDYLDGTVGNSSIERHFPFTVNTHLHHTRNWSVSNTYVGYIELDLSVVGTALSPDGKRLYATSENVLNSISSTGTCNISATGTLSVLDVEILKTNPSEALLATVDAGCGPVRVAVSHDGKLVWVTARESNMLLAFDATKLELNSSDALVASVQVGTSPVGVVLVNGGRHIITADSNRFGYKNTTTGLTVVDIEAALKGEQGFPRIPTGLFPREFVLSPDGKTLLLSDYASNMVQAVNVSQLTLN</sequence>
<dbReference type="Proteomes" id="UP000235672">
    <property type="component" value="Unassembled WGS sequence"/>
</dbReference>
<dbReference type="Gene3D" id="2.130.10.10">
    <property type="entry name" value="YVTN repeat-like/Quinoprotein amine dehydrogenase"/>
    <property type="match status" value="1"/>
</dbReference>
<dbReference type="EMBL" id="KZ613508">
    <property type="protein sequence ID" value="PMD16051.1"/>
    <property type="molecule type" value="Genomic_DNA"/>
</dbReference>
<name>A0A2J6PPW1_9HELO</name>
<dbReference type="AlphaFoldDB" id="A0A2J6PPW1"/>